<gene>
    <name evidence="2" type="ORF">O6P43_007090</name>
</gene>
<reference evidence="2" key="1">
    <citation type="journal article" date="2023" name="Science">
        <title>Elucidation of the pathway for biosynthesis of saponin adjuvants from the soapbark tree.</title>
        <authorList>
            <person name="Reed J."/>
            <person name="Orme A."/>
            <person name="El-Demerdash A."/>
            <person name="Owen C."/>
            <person name="Martin L.B.B."/>
            <person name="Misra R.C."/>
            <person name="Kikuchi S."/>
            <person name="Rejzek M."/>
            <person name="Martin A.C."/>
            <person name="Harkess A."/>
            <person name="Leebens-Mack J."/>
            <person name="Louveau T."/>
            <person name="Stephenson M.J."/>
            <person name="Osbourn A."/>
        </authorList>
    </citation>
    <scope>NUCLEOTIDE SEQUENCE</scope>
    <source>
        <strain evidence="2">S10</strain>
    </source>
</reference>
<accession>A0AAD7VJ51</accession>
<feature type="transmembrane region" description="Helical" evidence="1">
    <location>
        <begin position="6"/>
        <end position="27"/>
    </location>
</feature>
<proteinExistence type="predicted"/>
<name>A0AAD7VJ51_QUISA</name>
<dbReference type="Proteomes" id="UP001163823">
    <property type="component" value="Chromosome 3"/>
</dbReference>
<evidence type="ECO:0000256" key="1">
    <source>
        <dbReference type="SAM" id="Phobius"/>
    </source>
</evidence>
<evidence type="ECO:0000313" key="2">
    <source>
        <dbReference type="EMBL" id="KAJ7977469.1"/>
    </source>
</evidence>
<keyword evidence="1" id="KW-0472">Membrane</keyword>
<keyword evidence="1" id="KW-1133">Transmembrane helix</keyword>
<evidence type="ECO:0000313" key="3">
    <source>
        <dbReference type="Proteomes" id="UP001163823"/>
    </source>
</evidence>
<dbReference type="KEGG" id="qsa:O6P43_007090"/>
<dbReference type="EMBL" id="JARAOO010000003">
    <property type="protein sequence ID" value="KAJ7977469.1"/>
    <property type="molecule type" value="Genomic_DNA"/>
</dbReference>
<keyword evidence="1" id="KW-0812">Transmembrane</keyword>
<organism evidence="2 3">
    <name type="scientific">Quillaja saponaria</name>
    <name type="common">Soap bark tree</name>
    <dbReference type="NCBI Taxonomy" id="32244"/>
    <lineage>
        <taxon>Eukaryota</taxon>
        <taxon>Viridiplantae</taxon>
        <taxon>Streptophyta</taxon>
        <taxon>Embryophyta</taxon>
        <taxon>Tracheophyta</taxon>
        <taxon>Spermatophyta</taxon>
        <taxon>Magnoliopsida</taxon>
        <taxon>eudicotyledons</taxon>
        <taxon>Gunneridae</taxon>
        <taxon>Pentapetalae</taxon>
        <taxon>rosids</taxon>
        <taxon>fabids</taxon>
        <taxon>Fabales</taxon>
        <taxon>Quillajaceae</taxon>
        <taxon>Quillaja</taxon>
    </lineage>
</organism>
<sequence>MCPPMLVPWLPLFALPVHQLLLPFLLLRRITKIRGLGGERYVNPTYSVRHQAEEKISAEETVICHSKPASLSSTESSDGGKEQVYRIDTLGSVPTIGSMYSL</sequence>
<protein>
    <submittedName>
        <fullName evidence="2">Breast carcinoma amplified sequence</fullName>
    </submittedName>
</protein>
<comment type="caution">
    <text evidence="2">The sequence shown here is derived from an EMBL/GenBank/DDBJ whole genome shotgun (WGS) entry which is preliminary data.</text>
</comment>
<dbReference type="AlphaFoldDB" id="A0AAD7VJ51"/>
<keyword evidence="3" id="KW-1185">Reference proteome</keyword>